<dbReference type="EMBL" id="QZFU01000023">
    <property type="protein sequence ID" value="RJO73789.1"/>
    <property type="molecule type" value="Genomic_DNA"/>
</dbReference>
<feature type="transmembrane region" description="Helical" evidence="7">
    <location>
        <begin position="38"/>
        <end position="54"/>
    </location>
</feature>
<keyword evidence="5 7" id="KW-1133">Transmembrane helix</keyword>
<dbReference type="Pfam" id="PF03547">
    <property type="entry name" value="Mem_trans"/>
    <property type="match status" value="1"/>
</dbReference>
<keyword evidence="3" id="KW-1003">Cell membrane</keyword>
<evidence type="ECO:0000256" key="1">
    <source>
        <dbReference type="ARBA" id="ARBA00004141"/>
    </source>
</evidence>
<dbReference type="PANTHER" id="PTHR36838">
    <property type="entry name" value="AUXIN EFFLUX CARRIER FAMILY PROTEIN"/>
    <property type="match status" value="1"/>
</dbReference>
<reference evidence="8 9" key="1">
    <citation type="submission" date="2018-09" db="EMBL/GenBank/DDBJ databases">
        <title>YIM PH21274 draft genome.</title>
        <authorList>
            <person name="Miao C."/>
        </authorList>
    </citation>
    <scope>NUCLEOTIDE SEQUENCE [LARGE SCALE GENOMIC DNA]</scope>
    <source>
        <strain evidence="8 9">YIM PH 21724</strain>
    </source>
</reference>
<evidence type="ECO:0000256" key="3">
    <source>
        <dbReference type="ARBA" id="ARBA00022475"/>
    </source>
</evidence>
<keyword evidence="4 7" id="KW-0812">Transmembrane</keyword>
<evidence type="ECO:0000313" key="8">
    <source>
        <dbReference type="EMBL" id="RJO73789.1"/>
    </source>
</evidence>
<dbReference type="GO" id="GO:0016020">
    <property type="term" value="C:membrane"/>
    <property type="evidence" value="ECO:0007669"/>
    <property type="project" value="UniProtKB-SubCell"/>
</dbReference>
<sequence length="313" mass="32906">MVTTIEKLAPVALIFGAGVVFARRKIIDSTVSKAFSEFSFRFAIPAYLLGSLYTSDPRRVFDPTAIGAYATAAVAGMVVVAVVARAVTGTSTKGTALRIMSACQVNTAYFAIPVFILLFGDASPIFPVILLQVCVLTVVVITIMESAGGHDVSGVPTAVKVRRGIWAALTTPLVLACYAGITANLTHLPVPGWALDTLSMAGAAASPAALFALGLHLGGTGLRIRGTTSDEYWLIGFKCVLFPLLALAVGRYVFGLTGIRLSQVVMIAAMPAPQNLFIFAQQYDTEVDLAASVVVKTSLTALLLLPIWAVIAR</sequence>
<keyword evidence="6 7" id="KW-0472">Membrane</keyword>
<feature type="transmembrane region" description="Helical" evidence="7">
    <location>
        <begin position="125"/>
        <end position="144"/>
    </location>
</feature>
<evidence type="ECO:0000256" key="4">
    <source>
        <dbReference type="ARBA" id="ARBA00022692"/>
    </source>
</evidence>
<keyword evidence="2" id="KW-0813">Transport</keyword>
<evidence type="ECO:0000256" key="2">
    <source>
        <dbReference type="ARBA" id="ARBA00022448"/>
    </source>
</evidence>
<name>A0A3A4KH36_9NOCA</name>
<dbReference type="OrthoDB" id="5405318at2"/>
<evidence type="ECO:0000256" key="5">
    <source>
        <dbReference type="ARBA" id="ARBA00022989"/>
    </source>
</evidence>
<organism evidence="8 9">
    <name type="scientific">Nocardia panacis</name>
    <dbReference type="NCBI Taxonomy" id="2340916"/>
    <lineage>
        <taxon>Bacteria</taxon>
        <taxon>Bacillati</taxon>
        <taxon>Actinomycetota</taxon>
        <taxon>Actinomycetes</taxon>
        <taxon>Mycobacteriales</taxon>
        <taxon>Nocardiaceae</taxon>
        <taxon>Nocardia</taxon>
    </lineage>
</organism>
<dbReference type="Proteomes" id="UP000266677">
    <property type="component" value="Unassembled WGS sequence"/>
</dbReference>
<comment type="caution">
    <text evidence="8">The sequence shown here is derived from an EMBL/GenBank/DDBJ whole genome shotgun (WGS) entry which is preliminary data.</text>
</comment>
<feature type="transmembrane region" description="Helical" evidence="7">
    <location>
        <begin position="193"/>
        <end position="213"/>
    </location>
</feature>
<evidence type="ECO:0000313" key="9">
    <source>
        <dbReference type="Proteomes" id="UP000266677"/>
    </source>
</evidence>
<comment type="subcellular location">
    <subcellularLocation>
        <location evidence="1">Membrane</location>
        <topology evidence="1">Multi-pass membrane protein</topology>
    </subcellularLocation>
</comment>
<keyword evidence="9" id="KW-1185">Reference proteome</keyword>
<evidence type="ECO:0000256" key="6">
    <source>
        <dbReference type="ARBA" id="ARBA00023136"/>
    </source>
</evidence>
<feature type="transmembrane region" description="Helical" evidence="7">
    <location>
        <begin position="99"/>
        <end position="118"/>
    </location>
</feature>
<dbReference type="PANTHER" id="PTHR36838:SF3">
    <property type="entry name" value="TRANSPORTER AUXIN EFFLUX CARRIER EC FAMILY"/>
    <property type="match status" value="1"/>
</dbReference>
<dbReference type="GO" id="GO:0055085">
    <property type="term" value="P:transmembrane transport"/>
    <property type="evidence" value="ECO:0007669"/>
    <property type="project" value="InterPro"/>
</dbReference>
<feature type="transmembrane region" description="Helical" evidence="7">
    <location>
        <begin position="233"/>
        <end position="254"/>
    </location>
</feature>
<accession>A0A3A4KH36</accession>
<dbReference type="AlphaFoldDB" id="A0A3A4KH36"/>
<dbReference type="InterPro" id="IPR004776">
    <property type="entry name" value="Mem_transp_PIN-like"/>
</dbReference>
<feature type="transmembrane region" description="Helical" evidence="7">
    <location>
        <begin position="164"/>
        <end position="181"/>
    </location>
</feature>
<feature type="transmembrane region" description="Helical" evidence="7">
    <location>
        <begin position="289"/>
        <end position="311"/>
    </location>
</feature>
<proteinExistence type="predicted"/>
<gene>
    <name evidence="8" type="ORF">D5S18_19350</name>
</gene>
<protein>
    <submittedName>
        <fullName evidence="8">AEC family transporter</fullName>
    </submittedName>
</protein>
<feature type="transmembrane region" description="Helical" evidence="7">
    <location>
        <begin position="66"/>
        <end position="87"/>
    </location>
</feature>
<evidence type="ECO:0000256" key="7">
    <source>
        <dbReference type="SAM" id="Phobius"/>
    </source>
</evidence>